<gene>
    <name evidence="3" type="ORF">OT_ostta12g01500</name>
</gene>
<organism evidence="3 4">
    <name type="scientific">Ostreococcus tauri</name>
    <name type="common">Marine green alga</name>
    <dbReference type="NCBI Taxonomy" id="70448"/>
    <lineage>
        <taxon>Eukaryota</taxon>
        <taxon>Viridiplantae</taxon>
        <taxon>Chlorophyta</taxon>
        <taxon>Mamiellophyceae</taxon>
        <taxon>Mamiellales</taxon>
        <taxon>Bathycoccaceae</taxon>
        <taxon>Ostreococcus</taxon>
    </lineage>
</organism>
<name>Q00Y04_OSTTA</name>
<dbReference type="PANTHER" id="PTHR15350">
    <property type="entry name" value="COP9 SIGNALOSOME COMPLEX SUBUNIT 7/DENDRITIC CELL PROTEIN GA17"/>
    <property type="match status" value="1"/>
</dbReference>
<dbReference type="RefSeq" id="XP_003082301.1">
    <property type="nucleotide sequence ID" value="XM_003082253.1"/>
</dbReference>
<dbReference type="GO" id="GO:0002183">
    <property type="term" value="P:cytoplasmic translational initiation"/>
    <property type="evidence" value="ECO:0007669"/>
    <property type="project" value="TreeGrafter"/>
</dbReference>
<evidence type="ECO:0000313" key="3">
    <source>
        <dbReference type="EMBL" id="CAL57247.1"/>
    </source>
</evidence>
<dbReference type="Proteomes" id="UP000009170">
    <property type="component" value="Unassembled WGS sequence"/>
</dbReference>
<reference evidence="3 4" key="2">
    <citation type="journal article" date="2014" name="BMC Genomics">
        <title>An improved genome of the model marine alga Ostreococcus tauri unfolds by assessing Illumina de novo assemblies.</title>
        <authorList>
            <person name="Blanc-Mathieu R."/>
            <person name="Verhelst B."/>
            <person name="Derelle E."/>
            <person name="Rombauts S."/>
            <person name="Bouget F.Y."/>
            <person name="Carre I."/>
            <person name="Chateau A."/>
            <person name="Eyre-Walker A."/>
            <person name="Grimsley N."/>
            <person name="Moreau H."/>
            <person name="Piegu B."/>
            <person name="Rivals E."/>
            <person name="Schackwitz W."/>
            <person name="Van de Peer Y."/>
            <person name="Piganeau G."/>
        </authorList>
    </citation>
    <scope>NUCLEOTIDE SEQUENCE [LARGE SCALE GENOMIC DNA]</scope>
    <source>
        <strain evidence="4">OTTH 0595 / CCAP 157/2 / RCC745</strain>
    </source>
</reference>
<accession>Q00Y04</accession>
<evidence type="ECO:0000256" key="1">
    <source>
        <dbReference type="ARBA" id="ARBA00008482"/>
    </source>
</evidence>
<dbReference type="KEGG" id="ota:OT_ostta12g01500"/>
<dbReference type="SMART" id="SM00088">
    <property type="entry name" value="PINT"/>
    <property type="match status" value="1"/>
</dbReference>
<dbReference type="GO" id="GO:0000502">
    <property type="term" value="C:proteasome complex"/>
    <property type="evidence" value="ECO:0007669"/>
    <property type="project" value="UniProtKB-KW"/>
</dbReference>
<dbReference type="PANTHER" id="PTHR15350:SF2">
    <property type="entry name" value="EUKARYOTIC TRANSLATION INITIATION FACTOR 3 SUBUNIT M"/>
    <property type="match status" value="1"/>
</dbReference>
<evidence type="ECO:0000259" key="2">
    <source>
        <dbReference type="SMART" id="SM00088"/>
    </source>
</evidence>
<comment type="caution">
    <text evidence="3">The sequence shown here is derived from an EMBL/GenBank/DDBJ whole genome shotgun (WGS) entry which is preliminary data.</text>
</comment>
<feature type="domain" description="PCI" evidence="2">
    <location>
        <begin position="300"/>
        <end position="388"/>
    </location>
</feature>
<comment type="similarity">
    <text evidence="1">Belongs to the CSN7/EIF3M family. CSN7 subfamily.</text>
</comment>
<reference evidence="4" key="1">
    <citation type="journal article" date="2006" name="Proc. Natl. Acad. Sci. U.S.A.">
        <title>Genome analysis of the smallest free-living eukaryote Ostreococcus tauri unveils many unique features.</title>
        <authorList>
            <person name="Derelle E."/>
            <person name="Ferraz C."/>
            <person name="Rombauts S."/>
            <person name="Rouze P."/>
            <person name="Worden A.Z."/>
            <person name="Robbens S."/>
            <person name="Partensky F."/>
            <person name="Degroeve S."/>
            <person name="Echeynie S."/>
            <person name="Cooke R."/>
            <person name="Saeys Y."/>
            <person name="Wuyts J."/>
            <person name="Jabbari K."/>
            <person name="Bowler C."/>
            <person name="Panaud O."/>
            <person name="Piegu B."/>
            <person name="Ball S.G."/>
            <person name="Ral J.-P."/>
            <person name="Bouget F.-Y."/>
            <person name="Piganeau G."/>
            <person name="De Baets B."/>
            <person name="Picard A."/>
            <person name="Delseny M."/>
            <person name="Demaille J."/>
            <person name="Van de Peer Y."/>
            <person name="Moreau H."/>
        </authorList>
    </citation>
    <scope>NUCLEOTIDE SEQUENCE [LARGE SCALE GENOMIC DNA]</scope>
    <source>
        <strain evidence="4">OTTH 0595 / CCAP 157/2 / RCC745</strain>
    </source>
</reference>
<evidence type="ECO:0000313" key="4">
    <source>
        <dbReference type="Proteomes" id="UP000009170"/>
    </source>
</evidence>
<dbReference type="GO" id="GO:0005852">
    <property type="term" value="C:eukaryotic translation initiation factor 3 complex"/>
    <property type="evidence" value="ECO:0007669"/>
    <property type="project" value="TreeGrafter"/>
</dbReference>
<sequence>MALTELTRETTTGGASRAASRAACEVLGVLIHGETERVGGGQGVDDAMDLAETAGGGGCGMGAAETFAAEVFAKGDDAILDAATEHAATLFGDGGDAEVRGVVAVMTSLAGDDEEKVKRVMDCVTSRTSERVILRVRCAMAVYNDASERASVGTRLDLFERVAKYCVEAKQTKIYPILIAHAGDETIWGTDAKTRRRALKTSVDLLRESNASEEELFACMIKYLATFENDAGAAGEAADIAKETVRAFIASPTMFHGDFMSLQGLKNADADALKLLSTLLTGSVSDYKALNASIVSRLGLNADECMAKMRIMALSTLGKKGEVTYAEIKDALQCADDEVEEWVVRSVGAGVVDAKMDQSQQRVVFTRCTDRVWSGDEWKRLSSRITEWRTSVASIQKTLVAK</sequence>
<proteinExistence type="inferred from homology"/>
<dbReference type="STRING" id="70448.Q00Y04"/>
<dbReference type="InterPro" id="IPR045237">
    <property type="entry name" value="COPS7/eIF3m"/>
</dbReference>
<dbReference type="Pfam" id="PF01399">
    <property type="entry name" value="PCI"/>
    <property type="match status" value="1"/>
</dbReference>
<protein>
    <submittedName>
        <fullName evidence="3">Proteasome component (PCI) domain</fullName>
    </submittedName>
</protein>
<dbReference type="InParanoid" id="Q00Y04"/>
<dbReference type="EMBL" id="CAID01000012">
    <property type="protein sequence ID" value="CAL57247.1"/>
    <property type="molecule type" value="Genomic_DNA"/>
</dbReference>
<keyword evidence="4" id="KW-1185">Reference proteome</keyword>
<dbReference type="OrthoDB" id="10267031at2759"/>
<dbReference type="AlphaFoldDB" id="Q00Y04"/>
<dbReference type="FunCoup" id="Q00Y04">
    <property type="interactions" value="2155"/>
</dbReference>
<dbReference type="InterPro" id="IPR000717">
    <property type="entry name" value="PCI_dom"/>
</dbReference>
<dbReference type="GeneID" id="9836165"/>
<keyword evidence="3" id="KW-0647">Proteasome</keyword>